<dbReference type="InterPro" id="IPR011990">
    <property type="entry name" value="TPR-like_helical_dom_sf"/>
</dbReference>
<dbReference type="Pfam" id="PF01535">
    <property type="entry name" value="PPR"/>
    <property type="match status" value="1"/>
</dbReference>
<feature type="region of interest" description="Disordered" evidence="2">
    <location>
        <begin position="632"/>
        <end position="652"/>
    </location>
</feature>
<dbReference type="Gene3D" id="1.25.40.10">
    <property type="entry name" value="Tetratricopeptide repeat domain"/>
    <property type="match status" value="2"/>
</dbReference>
<sequence length="652" mass="73149">MLRNATKTTTSRGSLPFERVLSSSSAASFSLKSFSTWLESQHSATQPDHTTPGPSVLPSTRRCASTRRSPYQKATEESEFAQLPRFLRRQKLQGKPSAAPEAVAYTRSKNLSTAKSEMRPLEPHILSGRLKKLADVGKVDDAVVMLKNAPLDAQNTQVWNTLIWEALKVNRYQLAYQLYIDMKRRGFSPTSRTYQTFFNGLCRIEEWTTYPKQLSNAHSLYEGFQRHISSVKRSDPEDSDLTPAALAGYIRLLGSAGRYQEIFDVYYAMDQDGPMAPNRFVWTAMFQAIAVAKRDLTEGGAKVAADARLLWTQMIKASKKNPELVPDSHTVCAALMALSDGTKQDVDLALKIITEYYGLVANGAVSQPGILPLGPESLNTIFQFCNRTKQYEHAMQFLQQVKRRPKEIGGSGILDRQHMEEVLKADLALNGPGLGYHALDTLEWMLRQEITRENGPKIRPSVVTYNLVMQACWRSADWPSAVRAFELMTGFHAHDFKDGAVAQVPRIDARGAGRSLQPNAEIMSSMLRAAFATRNRADMRQALRIVHFIGLDKLMRTRGTGAQHETNRIMKHRALFGKKLGSAVLETFDYVMAENGKYAKPDEAAKWRQLAKQAESLISDDVDIVEIPRKGKAPWVGDKPKFQHPRRNAESR</sequence>
<evidence type="ECO:0000256" key="2">
    <source>
        <dbReference type="SAM" id="MobiDB-lite"/>
    </source>
</evidence>
<dbReference type="OMA" id="LYIDMKR"/>
<evidence type="ECO:0000313" key="3">
    <source>
        <dbReference type="EMBL" id="KJA24480.1"/>
    </source>
</evidence>
<dbReference type="GO" id="GO:0003729">
    <property type="term" value="F:mRNA binding"/>
    <property type="evidence" value="ECO:0007669"/>
    <property type="project" value="TreeGrafter"/>
</dbReference>
<dbReference type="Proteomes" id="UP000054270">
    <property type="component" value="Unassembled WGS sequence"/>
</dbReference>
<proteinExistence type="predicted"/>
<name>A0A0D2PYL8_HYPSF</name>
<gene>
    <name evidence="3" type="ORF">HYPSUDRAFT_136098</name>
</gene>
<dbReference type="AlphaFoldDB" id="A0A0D2PYL8"/>
<evidence type="ECO:0000313" key="4">
    <source>
        <dbReference type="Proteomes" id="UP000054270"/>
    </source>
</evidence>
<dbReference type="EMBL" id="KN817536">
    <property type="protein sequence ID" value="KJA24480.1"/>
    <property type="molecule type" value="Genomic_DNA"/>
</dbReference>
<dbReference type="PANTHER" id="PTHR47938">
    <property type="entry name" value="RESPIRATORY COMPLEX I CHAPERONE (CIA84), PUTATIVE (AFU_ORTHOLOGUE AFUA_2G06020)-RELATED"/>
    <property type="match status" value="1"/>
</dbReference>
<keyword evidence="4" id="KW-1185">Reference proteome</keyword>
<reference evidence="4" key="1">
    <citation type="submission" date="2014-04" db="EMBL/GenBank/DDBJ databases">
        <title>Evolutionary Origins and Diversification of the Mycorrhizal Mutualists.</title>
        <authorList>
            <consortium name="DOE Joint Genome Institute"/>
            <consortium name="Mycorrhizal Genomics Consortium"/>
            <person name="Kohler A."/>
            <person name="Kuo A."/>
            <person name="Nagy L.G."/>
            <person name="Floudas D."/>
            <person name="Copeland A."/>
            <person name="Barry K.W."/>
            <person name="Cichocki N."/>
            <person name="Veneault-Fourrey C."/>
            <person name="LaButti K."/>
            <person name="Lindquist E.A."/>
            <person name="Lipzen A."/>
            <person name="Lundell T."/>
            <person name="Morin E."/>
            <person name="Murat C."/>
            <person name="Riley R."/>
            <person name="Ohm R."/>
            <person name="Sun H."/>
            <person name="Tunlid A."/>
            <person name="Henrissat B."/>
            <person name="Grigoriev I.V."/>
            <person name="Hibbett D.S."/>
            <person name="Martin F."/>
        </authorList>
    </citation>
    <scope>NUCLEOTIDE SEQUENCE [LARGE SCALE GENOMIC DNA]</scope>
    <source>
        <strain evidence="4">FD-334 SS-4</strain>
    </source>
</reference>
<dbReference type="STRING" id="945553.A0A0D2PYL8"/>
<dbReference type="Pfam" id="PF13041">
    <property type="entry name" value="PPR_2"/>
    <property type="match status" value="1"/>
</dbReference>
<dbReference type="PANTHER" id="PTHR47938:SF35">
    <property type="entry name" value="PENTATRICOPEPTIDE REPEAT-CONTAINING PROTEIN 4, MITOCHONDRIAL-RELATED"/>
    <property type="match status" value="1"/>
</dbReference>
<feature type="region of interest" description="Disordered" evidence="2">
    <location>
        <begin position="42"/>
        <end position="78"/>
    </location>
</feature>
<dbReference type="OrthoDB" id="185373at2759"/>
<accession>A0A0D2PYL8</accession>
<feature type="repeat" description="PPR" evidence="1">
    <location>
        <begin position="155"/>
        <end position="189"/>
    </location>
</feature>
<protein>
    <recommendedName>
        <fullName evidence="5">Pentacotripeptide-repeat region of PRORP domain-containing protein</fullName>
    </recommendedName>
</protein>
<evidence type="ECO:0008006" key="5">
    <source>
        <dbReference type="Google" id="ProtNLM"/>
    </source>
</evidence>
<organism evidence="3 4">
    <name type="scientific">Hypholoma sublateritium (strain FD-334 SS-4)</name>
    <dbReference type="NCBI Taxonomy" id="945553"/>
    <lineage>
        <taxon>Eukaryota</taxon>
        <taxon>Fungi</taxon>
        <taxon>Dikarya</taxon>
        <taxon>Basidiomycota</taxon>
        <taxon>Agaricomycotina</taxon>
        <taxon>Agaricomycetes</taxon>
        <taxon>Agaricomycetidae</taxon>
        <taxon>Agaricales</taxon>
        <taxon>Agaricineae</taxon>
        <taxon>Strophariaceae</taxon>
        <taxon>Hypholoma</taxon>
    </lineage>
</organism>
<feature type="compositionally biased region" description="Polar residues" evidence="2">
    <location>
        <begin position="42"/>
        <end position="53"/>
    </location>
</feature>
<dbReference type="InterPro" id="IPR002885">
    <property type="entry name" value="PPR_rpt"/>
</dbReference>
<dbReference type="PROSITE" id="PS51375">
    <property type="entry name" value="PPR"/>
    <property type="match status" value="1"/>
</dbReference>
<evidence type="ECO:0000256" key="1">
    <source>
        <dbReference type="PROSITE-ProRule" id="PRU00708"/>
    </source>
</evidence>